<gene>
    <name evidence="1" type="ORF">Bca52824_033002</name>
</gene>
<name>A0A8X7V833_BRACI</name>
<dbReference type="EMBL" id="JAAMPC010000007">
    <property type="protein sequence ID" value="KAG2304351.1"/>
    <property type="molecule type" value="Genomic_DNA"/>
</dbReference>
<organism evidence="1 2">
    <name type="scientific">Brassica carinata</name>
    <name type="common">Ethiopian mustard</name>
    <name type="synonym">Abyssinian cabbage</name>
    <dbReference type="NCBI Taxonomy" id="52824"/>
    <lineage>
        <taxon>Eukaryota</taxon>
        <taxon>Viridiplantae</taxon>
        <taxon>Streptophyta</taxon>
        <taxon>Embryophyta</taxon>
        <taxon>Tracheophyta</taxon>
        <taxon>Spermatophyta</taxon>
        <taxon>Magnoliopsida</taxon>
        <taxon>eudicotyledons</taxon>
        <taxon>Gunneridae</taxon>
        <taxon>Pentapetalae</taxon>
        <taxon>rosids</taxon>
        <taxon>malvids</taxon>
        <taxon>Brassicales</taxon>
        <taxon>Brassicaceae</taxon>
        <taxon>Brassiceae</taxon>
        <taxon>Brassica</taxon>
    </lineage>
</organism>
<keyword evidence="2" id="KW-1185">Reference proteome</keyword>
<evidence type="ECO:0000313" key="2">
    <source>
        <dbReference type="Proteomes" id="UP000886595"/>
    </source>
</evidence>
<proteinExistence type="predicted"/>
<sequence length="71" mass="7980">MVEIYGVVAVDVQALVKEFDPVDGAVKLVNMKESGFFLHILHIVGVLEIFFRRSSVHGFFTSYFQTSISIT</sequence>
<reference evidence="1 2" key="1">
    <citation type="submission" date="2020-02" db="EMBL/GenBank/DDBJ databases">
        <authorList>
            <person name="Ma Q."/>
            <person name="Huang Y."/>
            <person name="Song X."/>
            <person name="Pei D."/>
        </authorList>
    </citation>
    <scope>NUCLEOTIDE SEQUENCE [LARGE SCALE GENOMIC DNA]</scope>
    <source>
        <strain evidence="1">Sxm20200214</strain>
        <tissue evidence="1">Leaf</tissue>
    </source>
</reference>
<protein>
    <submittedName>
        <fullName evidence="1">Uncharacterized protein</fullName>
    </submittedName>
</protein>
<accession>A0A8X7V833</accession>
<comment type="caution">
    <text evidence="1">The sequence shown here is derived from an EMBL/GenBank/DDBJ whole genome shotgun (WGS) entry which is preliminary data.</text>
</comment>
<evidence type="ECO:0000313" key="1">
    <source>
        <dbReference type="EMBL" id="KAG2304351.1"/>
    </source>
</evidence>
<dbReference type="AlphaFoldDB" id="A0A8X7V833"/>
<dbReference type="Proteomes" id="UP000886595">
    <property type="component" value="Unassembled WGS sequence"/>
</dbReference>